<dbReference type="AlphaFoldDB" id="A0A0E9PBS0"/>
<name>A0A0E9PBS0_ANGAN</name>
<accession>A0A0E9PBS0</accession>
<dbReference type="EMBL" id="GBXM01107092">
    <property type="protein sequence ID" value="JAH01485.1"/>
    <property type="molecule type" value="Transcribed_RNA"/>
</dbReference>
<reference evidence="1" key="1">
    <citation type="submission" date="2014-11" db="EMBL/GenBank/DDBJ databases">
        <authorList>
            <person name="Amaro Gonzalez C."/>
        </authorList>
    </citation>
    <scope>NUCLEOTIDE SEQUENCE</scope>
</reference>
<sequence length="41" mass="4654">MFLVRVITCISSSTCKSCAAVVQHYYYSMDCSLIVFKNDNI</sequence>
<protein>
    <submittedName>
        <fullName evidence="1">Uncharacterized protein</fullName>
    </submittedName>
</protein>
<reference evidence="1" key="2">
    <citation type="journal article" date="2015" name="Fish Shellfish Immunol.">
        <title>Early steps in the European eel (Anguilla anguilla)-Vibrio vulnificus interaction in the gills: Role of the RtxA13 toxin.</title>
        <authorList>
            <person name="Callol A."/>
            <person name="Pajuelo D."/>
            <person name="Ebbesson L."/>
            <person name="Teles M."/>
            <person name="MacKenzie S."/>
            <person name="Amaro C."/>
        </authorList>
    </citation>
    <scope>NUCLEOTIDE SEQUENCE</scope>
</reference>
<organism evidence="1">
    <name type="scientific">Anguilla anguilla</name>
    <name type="common">European freshwater eel</name>
    <name type="synonym">Muraena anguilla</name>
    <dbReference type="NCBI Taxonomy" id="7936"/>
    <lineage>
        <taxon>Eukaryota</taxon>
        <taxon>Metazoa</taxon>
        <taxon>Chordata</taxon>
        <taxon>Craniata</taxon>
        <taxon>Vertebrata</taxon>
        <taxon>Euteleostomi</taxon>
        <taxon>Actinopterygii</taxon>
        <taxon>Neopterygii</taxon>
        <taxon>Teleostei</taxon>
        <taxon>Anguilliformes</taxon>
        <taxon>Anguillidae</taxon>
        <taxon>Anguilla</taxon>
    </lineage>
</organism>
<evidence type="ECO:0000313" key="1">
    <source>
        <dbReference type="EMBL" id="JAH01485.1"/>
    </source>
</evidence>
<proteinExistence type="predicted"/>